<dbReference type="AlphaFoldDB" id="A0A2P2Q653"/>
<proteinExistence type="predicted"/>
<dbReference type="EMBL" id="GGEC01081988">
    <property type="protein sequence ID" value="MBX62472.1"/>
    <property type="molecule type" value="Transcribed_RNA"/>
</dbReference>
<protein>
    <submittedName>
        <fullName evidence="1">Uncharacterized protein</fullName>
    </submittedName>
</protein>
<accession>A0A2P2Q653</accession>
<evidence type="ECO:0000313" key="1">
    <source>
        <dbReference type="EMBL" id="MBX62472.1"/>
    </source>
</evidence>
<organism evidence="1">
    <name type="scientific">Rhizophora mucronata</name>
    <name type="common">Asiatic mangrove</name>
    <dbReference type="NCBI Taxonomy" id="61149"/>
    <lineage>
        <taxon>Eukaryota</taxon>
        <taxon>Viridiplantae</taxon>
        <taxon>Streptophyta</taxon>
        <taxon>Embryophyta</taxon>
        <taxon>Tracheophyta</taxon>
        <taxon>Spermatophyta</taxon>
        <taxon>Magnoliopsida</taxon>
        <taxon>eudicotyledons</taxon>
        <taxon>Gunneridae</taxon>
        <taxon>Pentapetalae</taxon>
        <taxon>rosids</taxon>
        <taxon>fabids</taxon>
        <taxon>Malpighiales</taxon>
        <taxon>Rhizophoraceae</taxon>
        <taxon>Rhizophora</taxon>
    </lineage>
</organism>
<reference evidence="1" key="1">
    <citation type="submission" date="2018-02" db="EMBL/GenBank/DDBJ databases">
        <title>Rhizophora mucronata_Transcriptome.</title>
        <authorList>
            <person name="Meera S.P."/>
            <person name="Sreeshan A."/>
            <person name="Augustine A."/>
        </authorList>
    </citation>
    <scope>NUCLEOTIDE SEQUENCE</scope>
    <source>
        <tissue evidence="1">Leaf</tissue>
    </source>
</reference>
<name>A0A2P2Q653_RHIMU</name>
<sequence length="61" mass="7173">MHINTIISITLNPFLLLTNYRWMINFRISQNVTIITINNNRSKLAKQFEAIVSLVIFYTES</sequence>